<organism evidence="2 3">
    <name type="scientific">Acinetobacter lanii</name>
    <dbReference type="NCBI Taxonomy" id="2715163"/>
    <lineage>
        <taxon>Bacteria</taxon>
        <taxon>Pseudomonadati</taxon>
        <taxon>Pseudomonadota</taxon>
        <taxon>Gammaproteobacteria</taxon>
        <taxon>Moraxellales</taxon>
        <taxon>Moraxellaceae</taxon>
        <taxon>Acinetobacter</taxon>
    </lineage>
</organism>
<evidence type="ECO:0000256" key="1">
    <source>
        <dbReference type="HAMAP-Rule" id="MF_01523"/>
    </source>
</evidence>
<keyword evidence="3" id="KW-1185">Reference proteome</keyword>
<evidence type="ECO:0000313" key="2">
    <source>
        <dbReference type="EMBL" id="QIO09665.1"/>
    </source>
</evidence>
<gene>
    <name evidence="1" type="primary">rsmJ</name>
    <name evidence="2" type="ORF">G8D99_12045</name>
</gene>
<dbReference type="CDD" id="cd02440">
    <property type="entry name" value="AdoMet_MTases"/>
    <property type="match status" value="1"/>
</dbReference>
<dbReference type="InterPro" id="IPR007536">
    <property type="entry name" value="16SrRNA_methylTrfase_J"/>
</dbReference>
<name>A0A6G8S666_9GAMM</name>
<dbReference type="EMBL" id="CP049916">
    <property type="protein sequence ID" value="QIO09665.1"/>
    <property type="molecule type" value="Genomic_DNA"/>
</dbReference>
<dbReference type="Gene3D" id="3.40.50.150">
    <property type="entry name" value="Vaccinia Virus protein VP39"/>
    <property type="match status" value="1"/>
</dbReference>
<protein>
    <recommendedName>
        <fullName evidence="1">Ribosomal RNA small subunit methyltransferase J</fullName>
        <ecNumber evidence="1">2.1.1.242</ecNumber>
    </recommendedName>
    <alternativeName>
        <fullName evidence="1">16S rRNA m2G1516 methyltransferase</fullName>
    </alternativeName>
    <alternativeName>
        <fullName evidence="1">rRNA (guanine-N(2)-)-methyltransferase</fullName>
    </alternativeName>
</protein>
<dbReference type="PANTHER" id="PTHR36112:SF1">
    <property type="entry name" value="RIBOSOMAL RNA SMALL SUBUNIT METHYLTRANSFERASE J"/>
    <property type="match status" value="1"/>
</dbReference>
<accession>A0A6G8S666</accession>
<comment type="caution">
    <text evidence="1">Lacks conserved residue(s) required for the propagation of feature annotation.</text>
</comment>
<keyword evidence="1 2" id="KW-0489">Methyltransferase</keyword>
<reference evidence="2 3" key="1">
    <citation type="submission" date="2020-03" db="EMBL/GenBank/DDBJ databases">
        <authorList>
            <person name="Zhu W."/>
        </authorList>
    </citation>
    <scope>NUCLEOTIDE SEQUENCE [LARGE SCALE GENOMIC DNA]</scope>
    <source>
        <strain evidence="2 3">185</strain>
    </source>
</reference>
<dbReference type="GO" id="GO:0008990">
    <property type="term" value="F:rRNA (guanine-N2-)-methyltransferase activity"/>
    <property type="evidence" value="ECO:0007669"/>
    <property type="project" value="UniProtKB-UniRule"/>
</dbReference>
<comment type="function">
    <text evidence="1">Specifically methylates the guanosine in position 1516 of 16S rRNA.</text>
</comment>
<keyword evidence="1 2" id="KW-0808">Transferase</keyword>
<dbReference type="PANTHER" id="PTHR36112">
    <property type="entry name" value="RIBOSOMAL RNA SMALL SUBUNIT METHYLTRANSFERASE J"/>
    <property type="match status" value="1"/>
</dbReference>
<dbReference type="SUPFAM" id="SSF53335">
    <property type="entry name" value="S-adenosyl-L-methionine-dependent methyltransferases"/>
    <property type="match status" value="1"/>
</dbReference>
<evidence type="ECO:0000313" key="3">
    <source>
        <dbReference type="Proteomes" id="UP000501939"/>
    </source>
</evidence>
<keyword evidence="1" id="KW-0949">S-adenosyl-L-methionine</keyword>
<comment type="catalytic activity">
    <reaction evidence="1">
        <text>guanosine(1516) in 16S rRNA + S-adenosyl-L-methionine = N(2)-methylguanosine(1516) in 16S rRNA + S-adenosyl-L-homocysteine + H(+)</text>
        <dbReference type="Rhea" id="RHEA:43220"/>
        <dbReference type="Rhea" id="RHEA-COMP:10412"/>
        <dbReference type="Rhea" id="RHEA-COMP:10413"/>
        <dbReference type="ChEBI" id="CHEBI:15378"/>
        <dbReference type="ChEBI" id="CHEBI:57856"/>
        <dbReference type="ChEBI" id="CHEBI:59789"/>
        <dbReference type="ChEBI" id="CHEBI:74269"/>
        <dbReference type="ChEBI" id="CHEBI:74481"/>
        <dbReference type="EC" id="2.1.1.242"/>
    </reaction>
</comment>
<dbReference type="InterPro" id="IPR029063">
    <property type="entry name" value="SAM-dependent_MTases_sf"/>
</dbReference>
<comment type="similarity">
    <text evidence="1">Belongs to the methyltransferase superfamily. RsmJ family.</text>
</comment>
<feature type="binding site" evidence="1">
    <location>
        <position position="182"/>
    </location>
    <ligand>
        <name>S-adenosyl-L-methionine</name>
        <dbReference type="ChEBI" id="CHEBI:59789"/>
    </ligand>
</feature>
<dbReference type="Proteomes" id="UP000501939">
    <property type="component" value="Chromosome"/>
</dbReference>
<dbReference type="KEGG" id="alj:G8D99_12045"/>
<proteinExistence type="inferred from homology"/>
<dbReference type="GO" id="GO:0005737">
    <property type="term" value="C:cytoplasm"/>
    <property type="evidence" value="ECO:0007669"/>
    <property type="project" value="UniProtKB-SubCell"/>
</dbReference>
<dbReference type="EC" id="2.1.1.242" evidence="1"/>
<keyword evidence="1" id="KW-0963">Cytoplasm</keyword>
<feature type="binding site" evidence="1">
    <location>
        <begin position="126"/>
        <end position="127"/>
    </location>
    <ligand>
        <name>S-adenosyl-L-methionine</name>
        <dbReference type="ChEBI" id="CHEBI:59789"/>
    </ligand>
</feature>
<comment type="subcellular location">
    <subcellularLocation>
        <location evidence="1">Cytoplasm</location>
    </subcellularLocation>
</comment>
<dbReference type="AlphaFoldDB" id="A0A6G8S666"/>
<dbReference type="Pfam" id="PF04445">
    <property type="entry name" value="SAM_MT"/>
    <property type="match status" value="1"/>
</dbReference>
<dbReference type="RefSeq" id="WP_166326272.1">
    <property type="nucleotide sequence ID" value="NZ_CP049916.1"/>
</dbReference>
<keyword evidence="1" id="KW-0698">rRNA processing</keyword>
<dbReference type="HAMAP" id="MF_01523">
    <property type="entry name" value="16SrRNA_methyltr_J"/>
    <property type="match status" value="1"/>
</dbReference>
<sequence>MVSEIRLFVEHDFLEKAQQYSAVLSSRGVSVNIQSVDKLNARFLRFNPDLALCVDQDGLWLCAHGMKMQPDWKAEVGRLKRASLKSEMIARACNLAEKPNLIDATAGLGHDSLLMAHLGAHVTLVERHPILFTLLESTQAQAAQDPFLSPVVERIHLVFSDSADYLQAQIEQQQMVDVVYLDPMFPQRDQNQNAIKKQAQVKKQMQLLHMLLPEDGEMDLGDNLLNLAKQMAKRVVVKRPRLAVFLDEQKPDHQWQGDACRFDAYFQIQTSEQPTT</sequence>